<keyword evidence="2" id="KW-1185">Reference proteome</keyword>
<evidence type="ECO:0000313" key="2">
    <source>
        <dbReference type="Proteomes" id="UP000075884"/>
    </source>
</evidence>
<dbReference type="Proteomes" id="UP000075884">
    <property type="component" value="Unassembled WGS sequence"/>
</dbReference>
<dbReference type="AlphaFoldDB" id="A0A182NXK3"/>
<reference evidence="2" key="1">
    <citation type="submission" date="2013-03" db="EMBL/GenBank/DDBJ databases">
        <title>The Genome Sequence of Anopheles dirus WRAIR2.</title>
        <authorList>
            <consortium name="The Broad Institute Genomics Platform"/>
            <person name="Neafsey D.E."/>
            <person name="Walton C."/>
            <person name="Walker B."/>
            <person name="Young S.K."/>
            <person name="Zeng Q."/>
            <person name="Gargeya S."/>
            <person name="Fitzgerald M."/>
            <person name="Haas B."/>
            <person name="Abouelleil A."/>
            <person name="Allen A.W."/>
            <person name="Alvarado L."/>
            <person name="Arachchi H.M."/>
            <person name="Berlin A.M."/>
            <person name="Chapman S.B."/>
            <person name="Gainer-Dewar J."/>
            <person name="Goldberg J."/>
            <person name="Griggs A."/>
            <person name="Gujja S."/>
            <person name="Hansen M."/>
            <person name="Howarth C."/>
            <person name="Imamovic A."/>
            <person name="Ireland A."/>
            <person name="Larimer J."/>
            <person name="McCowan C."/>
            <person name="Murphy C."/>
            <person name="Pearson M."/>
            <person name="Poon T.W."/>
            <person name="Priest M."/>
            <person name="Roberts A."/>
            <person name="Saif S."/>
            <person name="Shea T."/>
            <person name="Sisk P."/>
            <person name="Sykes S."/>
            <person name="Wortman J."/>
            <person name="Nusbaum C."/>
            <person name="Birren B."/>
        </authorList>
    </citation>
    <scope>NUCLEOTIDE SEQUENCE [LARGE SCALE GENOMIC DNA]</scope>
    <source>
        <strain evidence="2">WRAIR2</strain>
    </source>
</reference>
<protein>
    <submittedName>
        <fullName evidence="1">Uncharacterized protein</fullName>
    </submittedName>
</protein>
<dbReference type="VEuPathDB" id="VectorBase:ADIR014580"/>
<accession>A0A182NXK3</accession>
<name>A0A182NXK3_9DIPT</name>
<organism evidence="1 2">
    <name type="scientific">Anopheles dirus</name>
    <dbReference type="NCBI Taxonomy" id="7168"/>
    <lineage>
        <taxon>Eukaryota</taxon>
        <taxon>Metazoa</taxon>
        <taxon>Ecdysozoa</taxon>
        <taxon>Arthropoda</taxon>
        <taxon>Hexapoda</taxon>
        <taxon>Insecta</taxon>
        <taxon>Pterygota</taxon>
        <taxon>Neoptera</taxon>
        <taxon>Endopterygota</taxon>
        <taxon>Diptera</taxon>
        <taxon>Nematocera</taxon>
        <taxon>Culicoidea</taxon>
        <taxon>Culicidae</taxon>
        <taxon>Anophelinae</taxon>
        <taxon>Anopheles</taxon>
    </lineage>
</organism>
<dbReference type="EnsemblMetazoa" id="ADIR014580-RA">
    <property type="protein sequence ID" value="ADIR014580-PA"/>
    <property type="gene ID" value="ADIR014580"/>
</dbReference>
<proteinExistence type="predicted"/>
<reference evidence="1" key="2">
    <citation type="submission" date="2020-05" db="UniProtKB">
        <authorList>
            <consortium name="EnsemblMetazoa"/>
        </authorList>
    </citation>
    <scope>IDENTIFICATION</scope>
    <source>
        <strain evidence="1">WRAIR2</strain>
    </source>
</reference>
<evidence type="ECO:0000313" key="1">
    <source>
        <dbReference type="EnsemblMetazoa" id="ADIR014580-PA"/>
    </source>
</evidence>
<sequence>MSRKQGFRIAAQLQNATT</sequence>